<keyword evidence="5" id="KW-1015">Disulfide bond</keyword>
<name>A0ABV9C4E8_9GAMM</name>
<evidence type="ECO:0000256" key="4">
    <source>
        <dbReference type="ARBA" id="ARBA00022982"/>
    </source>
</evidence>
<dbReference type="RefSeq" id="WP_266150416.1">
    <property type="nucleotide sequence ID" value="NZ_CP064028.1"/>
</dbReference>
<dbReference type="Proteomes" id="UP001595961">
    <property type="component" value="Unassembled WGS sequence"/>
</dbReference>
<dbReference type="Pfam" id="PF00085">
    <property type="entry name" value="Thioredoxin"/>
    <property type="match status" value="1"/>
</dbReference>
<dbReference type="PANTHER" id="PTHR45663">
    <property type="entry name" value="GEO12009P1"/>
    <property type="match status" value="1"/>
</dbReference>
<gene>
    <name evidence="9" type="primary">trxC</name>
    <name evidence="9" type="ORF">ACFO5W_13930</name>
</gene>
<dbReference type="InterPro" id="IPR005746">
    <property type="entry name" value="Thioredoxin"/>
</dbReference>
<feature type="domain" description="Thioredoxin" evidence="8">
    <location>
        <begin position="36"/>
        <end position="145"/>
    </location>
</feature>
<evidence type="ECO:0000256" key="7">
    <source>
        <dbReference type="NCBIfam" id="TIGR01068"/>
    </source>
</evidence>
<evidence type="ECO:0000256" key="2">
    <source>
        <dbReference type="ARBA" id="ARBA00022448"/>
    </source>
</evidence>
<proteinExistence type="inferred from homology"/>
<evidence type="ECO:0000256" key="1">
    <source>
        <dbReference type="ARBA" id="ARBA00008987"/>
    </source>
</evidence>
<dbReference type="PANTHER" id="PTHR45663:SF40">
    <property type="entry name" value="THIOREDOXIN 2"/>
    <property type="match status" value="1"/>
</dbReference>
<dbReference type="EMBL" id="JBHSGA010000017">
    <property type="protein sequence ID" value="MFC4527737.1"/>
    <property type="molecule type" value="Genomic_DNA"/>
</dbReference>
<accession>A0ABV9C4E8</accession>
<dbReference type="Gene3D" id="3.40.30.10">
    <property type="entry name" value="Glutaredoxin"/>
    <property type="match status" value="1"/>
</dbReference>
<keyword evidence="10" id="KW-1185">Reference proteome</keyword>
<comment type="similarity">
    <text evidence="1">Belongs to the thioredoxin family.</text>
</comment>
<dbReference type="Pfam" id="PF21352">
    <property type="entry name" value="Zn_ribbon_Thio2"/>
    <property type="match status" value="1"/>
</dbReference>
<organism evidence="9 10">
    <name type="scientific">Dyella halodurans</name>
    <dbReference type="NCBI Taxonomy" id="1920171"/>
    <lineage>
        <taxon>Bacteria</taxon>
        <taxon>Pseudomonadati</taxon>
        <taxon>Pseudomonadota</taxon>
        <taxon>Gammaproteobacteria</taxon>
        <taxon>Lysobacterales</taxon>
        <taxon>Rhodanobacteraceae</taxon>
        <taxon>Dyella</taxon>
    </lineage>
</organism>
<dbReference type="InterPro" id="IPR049299">
    <property type="entry name" value="Thio2_N"/>
</dbReference>
<dbReference type="PROSITE" id="PS51352">
    <property type="entry name" value="THIOREDOXIN_2"/>
    <property type="match status" value="1"/>
</dbReference>
<evidence type="ECO:0000256" key="3">
    <source>
        <dbReference type="ARBA" id="ARBA00022723"/>
    </source>
</evidence>
<evidence type="ECO:0000256" key="5">
    <source>
        <dbReference type="ARBA" id="ARBA00023157"/>
    </source>
</evidence>
<reference evidence="10" key="1">
    <citation type="journal article" date="2019" name="Int. J. Syst. Evol. Microbiol.">
        <title>The Global Catalogue of Microorganisms (GCM) 10K type strain sequencing project: providing services to taxonomists for standard genome sequencing and annotation.</title>
        <authorList>
            <consortium name="The Broad Institute Genomics Platform"/>
            <consortium name="The Broad Institute Genome Sequencing Center for Infectious Disease"/>
            <person name="Wu L."/>
            <person name="Ma J."/>
        </authorList>
    </citation>
    <scope>NUCLEOTIDE SEQUENCE [LARGE SCALE GENOMIC DNA]</scope>
    <source>
        <strain evidence="10">CCM 4481</strain>
    </source>
</reference>
<dbReference type="SUPFAM" id="SSF52833">
    <property type="entry name" value="Thioredoxin-like"/>
    <property type="match status" value="1"/>
</dbReference>
<dbReference type="CDD" id="cd02947">
    <property type="entry name" value="TRX_family"/>
    <property type="match status" value="1"/>
</dbReference>
<dbReference type="NCBIfam" id="NF008229">
    <property type="entry name" value="PRK10996.1"/>
    <property type="match status" value="1"/>
</dbReference>
<keyword evidence="3" id="KW-0479">Metal-binding</keyword>
<dbReference type="Gene3D" id="2.30.30.380">
    <property type="entry name" value="Zn-finger domain of Sec23/24"/>
    <property type="match status" value="1"/>
</dbReference>
<dbReference type="InterPro" id="IPR017937">
    <property type="entry name" value="Thioredoxin_CS"/>
</dbReference>
<keyword evidence="6" id="KW-0676">Redox-active center</keyword>
<dbReference type="InterPro" id="IPR013766">
    <property type="entry name" value="Thioredoxin_domain"/>
</dbReference>
<evidence type="ECO:0000313" key="10">
    <source>
        <dbReference type="Proteomes" id="UP001595961"/>
    </source>
</evidence>
<dbReference type="PROSITE" id="PS00194">
    <property type="entry name" value="THIOREDOXIN_1"/>
    <property type="match status" value="1"/>
</dbReference>
<keyword evidence="2" id="KW-0813">Transport</keyword>
<evidence type="ECO:0000256" key="6">
    <source>
        <dbReference type="ARBA" id="ARBA00023284"/>
    </source>
</evidence>
<dbReference type="InterPro" id="IPR036249">
    <property type="entry name" value="Thioredoxin-like_sf"/>
</dbReference>
<evidence type="ECO:0000313" key="9">
    <source>
        <dbReference type="EMBL" id="MFC4527737.1"/>
    </source>
</evidence>
<dbReference type="PRINTS" id="PR00421">
    <property type="entry name" value="THIOREDOXIN"/>
</dbReference>
<comment type="caution">
    <text evidence="9">The sequence shown here is derived from an EMBL/GenBank/DDBJ whole genome shotgun (WGS) entry which is preliminary data.</text>
</comment>
<keyword evidence="4" id="KW-0249">Electron transport</keyword>
<sequence length="145" mass="15749">MSNVLSVPCPHCSALNRVPDQRLGEHPTCGRCKQPLFEGKPIELTTANFDAVAGRGDLPVVIDFWATWCGPCRGFAPVFAEAARSLEPRLRLAKVDTDAQPALASRFGIRSIPTLLVLRDGREVARQAGALNASQLRQFLDGALR</sequence>
<evidence type="ECO:0000259" key="8">
    <source>
        <dbReference type="PROSITE" id="PS51352"/>
    </source>
</evidence>
<protein>
    <recommendedName>
        <fullName evidence="7">Thioredoxin</fullName>
    </recommendedName>
</protein>
<dbReference type="NCBIfam" id="TIGR01068">
    <property type="entry name" value="thioredoxin"/>
    <property type="match status" value="1"/>
</dbReference>